<keyword evidence="5" id="KW-1185">Reference proteome</keyword>
<evidence type="ECO:0000256" key="3">
    <source>
        <dbReference type="SAM" id="MobiDB-lite"/>
    </source>
</evidence>
<name>A0A660C4J8_9PSEU</name>
<feature type="region of interest" description="Disordered" evidence="3">
    <location>
        <begin position="70"/>
        <end position="92"/>
    </location>
</feature>
<dbReference type="InterPro" id="IPR016191">
    <property type="entry name" value="Ribonuclease/ribotoxin"/>
</dbReference>
<sequence length="140" mass="15305">MFSRRRISVALAGLILLALGGWLVGQFTGGEEGQGGRGSLPGAESGLEVVALTDLPSEVEQTWKLIERGGPFPYPDKDGTTFGNREQLLPSKPSGYYREYTVETPGSADRGARRLVTGSEEELYYTNDHYESFVVVDTRT</sequence>
<evidence type="ECO:0000313" key="4">
    <source>
        <dbReference type="EMBL" id="TWH18460.1"/>
    </source>
</evidence>
<dbReference type="AlphaFoldDB" id="A0A660C4J8"/>
<accession>A0A660C4J8</accession>
<reference evidence="4 5" key="1">
    <citation type="submission" date="2019-07" db="EMBL/GenBank/DDBJ databases">
        <title>R&amp;d 2014.</title>
        <authorList>
            <person name="Klenk H.-P."/>
        </authorList>
    </citation>
    <scope>NUCLEOTIDE SEQUENCE [LARGE SCALE GENOMIC DNA]</scope>
    <source>
        <strain evidence="4 5">DSM 43194</strain>
    </source>
</reference>
<evidence type="ECO:0000256" key="2">
    <source>
        <dbReference type="ARBA" id="ARBA00022801"/>
    </source>
</evidence>
<dbReference type="EMBL" id="VLJV01000001">
    <property type="protein sequence ID" value="TWH18460.1"/>
    <property type="molecule type" value="Genomic_DNA"/>
</dbReference>
<evidence type="ECO:0000256" key="1">
    <source>
        <dbReference type="ARBA" id="ARBA00022722"/>
    </source>
</evidence>
<keyword evidence="1" id="KW-0540">Nuclease</keyword>
<dbReference type="OrthoDB" id="5326845at2"/>
<dbReference type="GO" id="GO:0003723">
    <property type="term" value="F:RNA binding"/>
    <property type="evidence" value="ECO:0007669"/>
    <property type="project" value="InterPro"/>
</dbReference>
<dbReference type="RefSeq" id="WP_030532469.1">
    <property type="nucleotide sequence ID" value="NZ_JOIJ01000008.1"/>
</dbReference>
<gene>
    <name evidence="4" type="ORF">JD82_00278</name>
</gene>
<proteinExistence type="predicted"/>
<protein>
    <submittedName>
        <fullName evidence="4">Ribonuclease</fullName>
    </submittedName>
</protein>
<keyword evidence="2" id="KW-0378">Hydrolase</keyword>
<dbReference type="GO" id="GO:0004521">
    <property type="term" value="F:RNA endonuclease activity"/>
    <property type="evidence" value="ECO:0007669"/>
    <property type="project" value="InterPro"/>
</dbReference>
<comment type="caution">
    <text evidence="4">The sequence shown here is derived from an EMBL/GenBank/DDBJ whole genome shotgun (WGS) entry which is preliminary data.</text>
</comment>
<dbReference type="Proteomes" id="UP000317303">
    <property type="component" value="Unassembled WGS sequence"/>
</dbReference>
<dbReference type="InterPro" id="IPR000026">
    <property type="entry name" value="N1-like"/>
</dbReference>
<organism evidence="4 5">
    <name type="scientific">Prauserella rugosa</name>
    <dbReference type="NCBI Taxonomy" id="43354"/>
    <lineage>
        <taxon>Bacteria</taxon>
        <taxon>Bacillati</taxon>
        <taxon>Actinomycetota</taxon>
        <taxon>Actinomycetes</taxon>
        <taxon>Pseudonocardiales</taxon>
        <taxon>Pseudonocardiaceae</taxon>
        <taxon>Prauserella</taxon>
    </lineage>
</organism>
<evidence type="ECO:0000313" key="5">
    <source>
        <dbReference type="Proteomes" id="UP000317303"/>
    </source>
</evidence>
<dbReference type="Gene3D" id="3.10.450.30">
    <property type="entry name" value="Microbial ribonucleases"/>
    <property type="match status" value="1"/>
</dbReference>
<dbReference type="Pfam" id="PF00545">
    <property type="entry name" value="Ribonuclease"/>
    <property type="match status" value="1"/>
</dbReference>
<dbReference type="GO" id="GO:0016787">
    <property type="term" value="F:hydrolase activity"/>
    <property type="evidence" value="ECO:0007669"/>
    <property type="project" value="UniProtKB-KW"/>
</dbReference>
<dbReference type="SUPFAM" id="SSF53933">
    <property type="entry name" value="Microbial ribonucleases"/>
    <property type="match status" value="1"/>
</dbReference>